<dbReference type="GO" id="GO:0051604">
    <property type="term" value="P:protein maturation"/>
    <property type="evidence" value="ECO:0007669"/>
    <property type="project" value="TreeGrafter"/>
</dbReference>
<dbReference type="InterPro" id="IPR042243">
    <property type="entry name" value="HypD_1"/>
</dbReference>
<dbReference type="GO" id="GO:0070025">
    <property type="term" value="F:carbon monoxide binding"/>
    <property type="evidence" value="ECO:0007669"/>
    <property type="project" value="TreeGrafter"/>
</dbReference>
<evidence type="ECO:0000256" key="3">
    <source>
        <dbReference type="ARBA" id="ARBA00023004"/>
    </source>
</evidence>
<keyword evidence="3" id="KW-0408">Iron</keyword>
<comment type="similarity">
    <text evidence="1">Belongs to the HypD family.</text>
</comment>
<evidence type="ECO:0000256" key="1">
    <source>
        <dbReference type="ARBA" id="ARBA00007888"/>
    </source>
</evidence>
<sequence>MPLALYLINILAVIAGNERFDIIMALYKVLKMIKKGINKVKNLYSSIVKAQGNLKVIATIHNIFEINEINWYRLERIQGSGLKLKKGYISFDVKQKFRIKRINKKQQSPCICEDILKGKKRPIDCRLFAKDCNPLDPKGPCMVLEEGSCNIYYQYNHLEL</sequence>
<dbReference type="RefSeq" id="WP_068718483.1">
    <property type="nucleotide sequence ID" value="NZ_LWDV01000009.1"/>
</dbReference>
<evidence type="ECO:0008006" key="6">
    <source>
        <dbReference type="Google" id="ProtNLM"/>
    </source>
</evidence>
<accession>A0A1C0A8H6</accession>
<proteinExistence type="inferred from homology"/>
<dbReference type="AlphaFoldDB" id="A0A1C0A8H6"/>
<dbReference type="PANTHER" id="PTHR30149:SF0">
    <property type="entry name" value="HYDROGENASE MATURATION FACTOR HYPD"/>
    <property type="match status" value="1"/>
</dbReference>
<keyword evidence="2" id="KW-0479">Metal-binding</keyword>
<reference evidence="5" key="1">
    <citation type="submission" date="2016-07" db="EMBL/GenBank/DDBJ databases">
        <authorList>
            <person name="Florea S."/>
            <person name="Webb J.S."/>
            <person name="Jaromczyk J."/>
            <person name="Schardl C.L."/>
        </authorList>
    </citation>
    <scope>NUCLEOTIDE SEQUENCE [LARGE SCALE GENOMIC DNA]</scope>
    <source>
        <strain evidence="5">Z6</strain>
    </source>
</reference>
<dbReference type="GO" id="GO:0051539">
    <property type="term" value="F:4 iron, 4 sulfur cluster binding"/>
    <property type="evidence" value="ECO:0007669"/>
    <property type="project" value="TreeGrafter"/>
</dbReference>
<dbReference type="EMBL" id="LWDV01000009">
    <property type="protein sequence ID" value="OCL26545.1"/>
    <property type="molecule type" value="Genomic_DNA"/>
</dbReference>
<dbReference type="Gene3D" id="6.10.20.100">
    <property type="match status" value="1"/>
</dbReference>
<evidence type="ECO:0000256" key="2">
    <source>
        <dbReference type="ARBA" id="ARBA00022723"/>
    </source>
</evidence>
<dbReference type="InterPro" id="IPR042244">
    <property type="entry name" value="HypD_2_sf"/>
</dbReference>
<protein>
    <recommendedName>
        <fullName evidence="6">Hydrogenase expression/formation protein HypD</fullName>
    </recommendedName>
</protein>
<gene>
    <name evidence="4" type="ORF">U472_11175</name>
</gene>
<name>A0A1C0A8H6_9FIRM</name>
<dbReference type="Gene3D" id="3.40.50.11740">
    <property type="entry name" value="HypD, alpha/beta domain 2"/>
    <property type="match status" value="1"/>
</dbReference>
<dbReference type="PANTHER" id="PTHR30149">
    <property type="entry name" value="HYDROGENASE PROTEIN ASSEMBLY PROTEIN HYPD"/>
    <property type="match status" value="1"/>
</dbReference>
<keyword evidence="5" id="KW-1185">Reference proteome</keyword>
<evidence type="ECO:0000313" key="4">
    <source>
        <dbReference type="EMBL" id="OCL26545.1"/>
    </source>
</evidence>
<reference evidence="4 5" key="2">
    <citation type="submission" date="2016-08" db="EMBL/GenBank/DDBJ databases">
        <title>Orenia metallireducens sp. nov. strain Z6, a Novel Metal-reducing Firmicute from the Deep Subsurface.</title>
        <authorList>
            <person name="Maxim B.I."/>
            <person name="Kenneth K."/>
            <person name="Flynn T.M."/>
            <person name="Oloughlin E.J."/>
            <person name="Locke R.A."/>
            <person name="Weber J.R."/>
            <person name="Egan S.M."/>
            <person name="Mackie R.I."/>
            <person name="Cann I.K."/>
        </authorList>
    </citation>
    <scope>NUCLEOTIDE SEQUENCE [LARGE SCALE GENOMIC DNA]</scope>
    <source>
        <strain evidence="4 5">Z6</strain>
    </source>
</reference>
<dbReference type="OrthoDB" id="9770424at2"/>
<evidence type="ECO:0000313" key="5">
    <source>
        <dbReference type="Proteomes" id="UP000093514"/>
    </source>
</evidence>
<dbReference type="GO" id="GO:0005506">
    <property type="term" value="F:iron ion binding"/>
    <property type="evidence" value="ECO:0007669"/>
    <property type="project" value="TreeGrafter"/>
</dbReference>
<comment type="caution">
    <text evidence="4">The sequence shown here is derived from an EMBL/GenBank/DDBJ whole genome shotgun (WGS) entry which is preliminary data.</text>
</comment>
<dbReference type="Proteomes" id="UP000093514">
    <property type="component" value="Unassembled WGS sequence"/>
</dbReference>
<dbReference type="Pfam" id="PF01924">
    <property type="entry name" value="HypD"/>
    <property type="match status" value="1"/>
</dbReference>
<organism evidence="4 5">
    <name type="scientific">Orenia metallireducens</name>
    <dbReference type="NCBI Taxonomy" id="1413210"/>
    <lineage>
        <taxon>Bacteria</taxon>
        <taxon>Bacillati</taxon>
        <taxon>Bacillota</taxon>
        <taxon>Clostridia</taxon>
        <taxon>Halanaerobiales</taxon>
        <taxon>Halobacteroidaceae</taxon>
        <taxon>Orenia</taxon>
    </lineage>
</organism>
<dbReference type="InterPro" id="IPR002780">
    <property type="entry name" value="Hyd_form_HypD"/>
</dbReference>